<evidence type="ECO:0000313" key="3">
    <source>
        <dbReference type="EMBL" id="MBD8051319.1"/>
    </source>
</evidence>
<proteinExistence type="predicted"/>
<keyword evidence="4" id="KW-1185">Reference proteome</keyword>
<dbReference type="Pfam" id="PF23666">
    <property type="entry name" value="Rcc01698_C"/>
    <property type="match status" value="1"/>
</dbReference>
<dbReference type="EMBL" id="JACYFT010000002">
    <property type="protein sequence ID" value="MBD8051319.1"/>
    <property type="molecule type" value="Genomic_DNA"/>
</dbReference>
<evidence type="ECO:0008006" key="5">
    <source>
        <dbReference type="Google" id="ProtNLM"/>
    </source>
</evidence>
<comment type="caution">
    <text evidence="3">The sequence shown here is derived from an EMBL/GenBank/DDBJ whole genome shotgun (WGS) entry which is preliminary data.</text>
</comment>
<protein>
    <recommendedName>
        <fullName evidence="5">Tip attachment protein J domain-containing protein</fullName>
    </recommendedName>
</protein>
<gene>
    <name evidence="3" type="ORF">IC609_12250</name>
</gene>
<dbReference type="InterPro" id="IPR056490">
    <property type="entry name" value="Rcc01698_C"/>
</dbReference>
<sequence length="1038" mass="109541">MAQLAVSVAGAAIGFAVGGPAGAQWGWMAGSLVGSVLFPQHVEGPHMADLKVQNSAYGQPIPLIYGTYRMAGNVIWAGTPVEHSQTQGGKGGPTSTTYSYSLSFAVGLCEGPIVGVRRIWANSKLIYDMGANATASSVLASATQADGIRIYTGDELQAADPTMESYLGVGNVPGYRGLAYAVFTDFDLAPYGNYLPSLSFEVVTASNTTWTTQLVSSWNYPTTLSTFYSAPCLSVTSTLAMAWGYYYGYSGVRLETLTPYGASPNGALSGGSPGDFPANGRSDVPGALVRGNLTMRWVDATTGLSTDTTIPNLPYGGGTTCFFKSGNLIWVTNSYGGFSYNLYRFDLNSGVLTTSSLTGPWTVLGIGVSHVYVANVVTGTIEKFNKDTLAYVGTAMSGVPNGISIGHVINDSLIYVVVNGTGIWRIDLAAGTSTNLFWFTGTPIVSSITVLNESTILYSDWTSSGAISMYLAHASLDTNGVSLSSIVGDVASRAGLQASQYDTSQLTDKVRGYAITNRSSAKSNLQPLMTAYFVDATDTNAKLKFVKRGTASVVTIPAADLGAAASKSAEESLNPLVAARTQEVDLPQVVEMTYPGAQNDYENATQRAFRSVTPSVQKTAFQLPVVLTDDDARQRCELMLWSQWVARTTYTFATSLAYMRYEPSDVVTLIEPDTGYSAVARLTRCENNGQGQLRWTAVSEDPSLYSSTPTTVGGAATGYVTPVVSYAGGTRLAIIDAPPLRDTDTSQALYLAACGYDSSWPGCELQISRDGVSFTPFQTQTVAATIGFTDSVLGNFSGGNQPDESSTVTVRMANGVLTSTDSAGLFAGVNVAMIGRELVYFRTATLTGTGTYQLSGFLRGRQGTEWAIASHASGELFVLLGASTLYKLPLNLSDLGQTLKVLPVTLGRTASTADAVSVTVSEACVRPLAPSGFFANKGSATSVADITLVWTRRARVNAAWLNGTDVPLDESTESYQVQVFNGVALVRTLVVTAAQTWVYPDATITADGFTPGQTITFTVAQNSDQGVLGHTATASAQR</sequence>
<dbReference type="InterPro" id="IPR032876">
    <property type="entry name" value="J_dom"/>
</dbReference>
<dbReference type="Pfam" id="PF13550">
    <property type="entry name" value="Phage-tail_3"/>
    <property type="match status" value="1"/>
</dbReference>
<feature type="domain" description="Rcc01698-like C-terminal" evidence="2">
    <location>
        <begin position="784"/>
        <end position="878"/>
    </location>
</feature>
<evidence type="ECO:0000313" key="4">
    <source>
        <dbReference type="Proteomes" id="UP000647424"/>
    </source>
</evidence>
<dbReference type="RefSeq" id="WP_191819753.1">
    <property type="nucleotide sequence ID" value="NZ_JACYFT010000002.1"/>
</dbReference>
<reference evidence="3" key="1">
    <citation type="submission" date="2020-09" db="EMBL/GenBank/DDBJ databases">
        <title>Genome seq and assembly of Limnohabitants sp.</title>
        <authorList>
            <person name="Chhetri G."/>
        </authorList>
    </citation>
    <scope>NUCLEOTIDE SEQUENCE</scope>
    <source>
        <strain evidence="3">JUR4</strain>
    </source>
</reference>
<organism evidence="3 4">
    <name type="scientific">Limnohabitans radicicola</name>
    <dbReference type="NCBI Taxonomy" id="2771427"/>
    <lineage>
        <taxon>Bacteria</taxon>
        <taxon>Pseudomonadati</taxon>
        <taxon>Pseudomonadota</taxon>
        <taxon>Betaproteobacteria</taxon>
        <taxon>Burkholderiales</taxon>
        <taxon>Comamonadaceae</taxon>
        <taxon>Limnohabitans</taxon>
    </lineage>
</organism>
<dbReference type="AlphaFoldDB" id="A0A927IK26"/>
<name>A0A927IK26_9BURK</name>
<dbReference type="SUPFAM" id="SSF63825">
    <property type="entry name" value="YWTD domain"/>
    <property type="match status" value="1"/>
</dbReference>
<evidence type="ECO:0000259" key="2">
    <source>
        <dbReference type="Pfam" id="PF23666"/>
    </source>
</evidence>
<feature type="domain" description="Tip attachment protein J" evidence="1">
    <location>
        <begin position="516"/>
        <end position="686"/>
    </location>
</feature>
<dbReference type="Proteomes" id="UP000647424">
    <property type="component" value="Unassembled WGS sequence"/>
</dbReference>
<accession>A0A927IK26</accession>
<evidence type="ECO:0000259" key="1">
    <source>
        <dbReference type="Pfam" id="PF13550"/>
    </source>
</evidence>